<name>A0A0G4HZA5_9ALVE</name>
<proteinExistence type="predicted"/>
<feature type="region of interest" description="Disordered" evidence="1">
    <location>
        <begin position="65"/>
        <end position="300"/>
    </location>
</feature>
<feature type="region of interest" description="Disordered" evidence="1">
    <location>
        <begin position="1"/>
        <end position="26"/>
    </location>
</feature>
<feature type="compositionally biased region" description="Low complexity" evidence="1">
    <location>
        <begin position="93"/>
        <end position="109"/>
    </location>
</feature>
<feature type="compositionally biased region" description="Basic residues" evidence="1">
    <location>
        <begin position="118"/>
        <end position="127"/>
    </location>
</feature>
<feature type="compositionally biased region" description="Basic and acidic residues" evidence="1">
    <location>
        <begin position="146"/>
        <end position="155"/>
    </location>
</feature>
<evidence type="ECO:0000313" key="2">
    <source>
        <dbReference type="EMBL" id="CEM49916.1"/>
    </source>
</evidence>
<accession>A0A0G4HZA5</accession>
<gene>
    <name evidence="2" type="ORF">Cvel_9694</name>
</gene>
<organism evidence="2">
    <name type="scientific">Chromera velia CCMP2878</name>
    <dbReference type="NCBI Taxonomy" id="1169474"/>
    <lineage>
        <taxon>Eukaryota</taxon>
        <taxon>Sar</taxon>
        <taxon>Alveolata</taxon>
        <taxon>Colpodellida</taxon>
        <taxon>Chromeraceae</taxon>
        <taxon>Chromera</taxon>
    </lineage>
</organism>
<reference evidence="2" key="1">
    <citation type="submission" date="2014-11" db="EMBL/GenBank/DDBJ databases">
        <authorList>
            <person name="Otto D Thomas"/>
            <person name="Naeem Raeece"/>
        </authorList>
    </citation>
    <scope>NUCLEOTIDE SEQUENCE</scope>
</reference>
<dbReference type="AlphaFoldDB" id="A0A0G4HZA5"/>
<protein>
    <submittedName>
        <fullName evidence="2">Uncharacterized protein</fullName>
    </submittedName>
</protein>
<feature type="compositionally biased region" description="Pro residues" evidence="1">
    <location>
        <begin position="200"/>
        <end position="213"/>
    </location>
</feature>
<evidence type="ECO:0000256" key="1">
    <source>
        <dbReference type="SAM" id="MobiDB-lite"/>
    </source>
</evidence>
<dbReference type="VEuPathDB" id="CryptoDB:Cvel_9694"/>
<feature type="region of interest" description="Disordered" evidence="1">
    <location>
        <begin position="33"/>
        <end position="52"/>
    </location>
</feature>
<feature type="compositionally biased region" description="Low complexity" evidence="1">
    <location>
        <begin position="159"/>
        <end position="179"/>
    </location>
</feature>
<dbReference type="EMBL" id="CDMZ01004493">
    <property type="protein sequence ID" value="CEM49916.1"/>
    <property type="molecule type" value="Genomic_DNA"/>
</dbReference>
<sequence>MLQPVGLSESGPSSCRSQPFAGGGGETAAAFASAFYPGNEGPGLSEGWDDLDDFFQQGGLEVTGDVKTTVKDQSGAAESLQPPGTPQEGSSIPSSRVESSLPPVPSVGGSVPGGVKGKQGRRLKKPNRFAAFLRCCRPLTLEEEGGQTREEEKTEASPAAGGAKKQRAGGAQKTAGRTQLDSQPSAETPVGHPPAIVVTPPLPSPPSFPVPPPDDTEASPLKPLDREEIPSFLLALFDREEEQEEEEPMHGSFSPSSPSREGEEGSPSEGRERPSQFAPYQPVRAHPDRAVQNKRAVGSETADAFGQWMARRSDDIFHSEVKFEGDEGGGESRAGRR</sequence>